<dbReference type="EMBL" id="LR721782">
    <property type="protein sequence ID" value="VVW28266.1"/>
    <property type="molecule type" value="Genomic_DNA"/>
</dbReference>
<proteinExistence type="predicted"/>
<evidence type="ECO:0000313" key="1">
    <source>
        <dbReference type="EMBL" id="VVW28266.1"/>
    </source>
</evidence>
<dbReference type="PANTHER" id="PTHR33675:SF1">
    <property type="entry name" value="HOLOCARBOXYLASE SYNTHETASE"/>
    <property type="match status" value="1"/>
</dbReference>
<dbReference type="PANTHER" id="PTHR33675">
    <property type="entry name" value="NUCLEAR RECEPTOR FAMILY 2 GROUP C PROTEIN"/>
    <property type="match status" value="1"/>
</dbReference>
<dbReference type="Gramene" id="NC4G0020420.1">
    <property type="protein sequence ID" value="NC4G0020420.1:cds"/>
    <property type="gene ID" value="NC4G0020420"/>
</dbReference>
<dbReference type="AlphaFoldDB" id="A0A5K1CKK5"/>
<accession>A0A5K1CKK5</accession>
<name>A0A5K1CKK5_9MAGN</name>
<protein>
    <submittedName>
        <fullName evidence="1">Uncharacterized protein</fullName>
    </submittedName>
</protein>
<gene>
    <name evidence="1" type="ORF">NYM_LOCUS16875</name>
</gene>
<organism evidence="1">
    <name type="scientific">Nymphaea colorata</name>
    <name type="common">pocket water lily</name>
    <dbReference type="NCBI Taxonomy" id="210225"/>
    <lineage>
        <taxon>Eukaryota</taxon>
        <taxon>Viridiplantae</taxon>
        <taxon>Streptophyta</taxon>
        <taxon>Embryophyta</taxon>
        <taxon>Tracheophyta</taxon>
        <taxon>Spermatophyta</taxon>
        <taxon>Magnoliopsida</taxon>
        <taxon>Nymphaeales</taxon>
        <taxon>Nymphaeaceae</taxon>
        <taxon>Nymphaea</taxon>
    </lineage>
</organism>
<sequence length="59" mass="6645">MAKKRKSDITDLDKLDKTKYATFCSSANSPSQLYTQAQSQQKLMFQAGECFGMVKIDAF</sequence>
<reference evidence="1" key="1">
    <citation type="submission" date="2019-09" db="EMBL/GenBank/DDBJ databases">
        <authorList>
            <person name="Zhang L."/>
        </authorList>
    </citation>
    <scope>NUCLEOTIDE SEQUENCE</scope>
</reference>